<keyword evidence="3" id="KW-1185">Reference proteome</keyword>
<evidence type="ECO:0000313" key="3">
    <source>
        <dbReference type="Proteomes" id="UP000007266"/>
    </source>
</evidence>
<proteinExistence type="predicted"/>
<dbReference type="AlphaFoldDB" id="D6W9L3"/>
<protein>
    <submittedName>
        <fullName evidence="2">Uncharacterized protein</fullName>
    </submittedName>
</protein>
<feature type="chain" id="PRO_5007310609" evidence="1">
    <location>
        <begin position="26"/>
        <end position="115"/>
    </location>
</feature>
<gene>
    <name evidence="2" type="primary">AUGUSTUS-3.0.2_01011</name>
    <name evidence="2" type="ORF">TcasGA2_TC001011</name>
</gene>
<keyword evidence="1" id="KW-0732">Signal</keyword>
<organism evidence="2 3">
    <name type="scientific">Tribolium castaneum</name>
    <name type="common">Red flour beetle</name>
    <dbReference type="NCBI Taxonomy" id="7070"/>
    <lineage>
        <taxon>Eukaryota</taxon>
        <taxon>Metazoa</taxon>
        <taxon>Ecdysozoa</taxon>
        <taxon>Arthropoda</taxon>
        <taxon>Hexapoda</taxon>
        <taxon>Insecta</taxon>
        <taxon>Pterygota</taxon>
        <taxon>Neoptera</taxon>
        <taxon>Endopterygota</taxon>
        <taxon>Coleoptera</taxon>
        <taxon>Polyphaga</taxon>
        <taxon>Cucujiformia</taxon>
        <taxon>Tenebrionidae</taxon>
        <taxon>Tenebrionidae incertae sedis</taxon>
        <taxon>Tribolium</taxon>
    </lineage>
</organism>
<dbReference type="HOGENOM" id="CLU_2416150_0_0_1"/>
<dbReference type="EMBL" id="KQ971312">
    <property type="protein sequence ID" value="EEZ98510.2"/>
    <property type="molecule type" value="Genomic_DNA"/>
</dbReference>
<sequence length="115" mass="13474">MQLVVSRPAMCYFLLIALLPIYSMAANCTCPQGFEIQHNNNQSWCLGTFIKLIIECSFIDEPECKCSDKYDSVLIDDEGYWCSAEKEGTIEKSRCENQDEWDEFYQKYNNSFYEE</sequence>
<reference evidence="2 3" key="2">
    <citation type="journal article" date="2010" name="Nucleic Acids Res.">
        <title>BeetleBase in 2010: revisions to provide comprehensive genomic information for Tribolium castaneum.</title>
        <authorList>
            <person name="Kim H.S."/>
            <person name="Murphy T."/>
            <person name="Xia J."/>
            <person name="Caragea D."/>
            <person name="Park Y."/>
            <person name="Beeman R.W."/>
            <person name="Lorenzen M.D."/>
            <person name="Butcher S."/>
            <person name="Manak J.R."/>
            <person name="Brown S.J."/>
        </authorList>
    </citation>
    <scope>GENOME REANNOTATION</scope>
    <source>
        <strain evidence="2 3">Georgia GA2</strain>
    </source>
</reference>
<dbReference type="KEGG" id="tca:107398939"/>
<dbReference type="Proteomes" id="UP000007266">
    <property type="component" value="Linkage group 2"/>
</dbReference>
<evidence type="ECO:0000256" key="1">
    <source>
        <dbReference type="SAM" id="SignalP"/>
    </source>
</evidence>
<evidence type="ECO:0000313" key="2">
    <source>
        <dbReference type="EMBL" id="EEZ98510.2"/>
    </source>
</evidence>
<reference evidence="2 3" key="1">
    <citation type="journal article" date="2008" name="Nature">
        <title>The genome of the model beetle and pest Tribolium castaneum.</title>
        <authorList>
            <consortium name="Tribolium Genome Sequencing Consortium"/>
            <person name="Richards S."/>
            <person name="Gibbs R.A."/>
            <person name="Weinstock G.M."/>
            <person name="Brown S.J."/>
            <person name="Denell R."/>
            <person name="Beeman R.W."/>
            <person name="Gibbs R."/>
            <person name="Beeman R.W."/>
            <person name="Brown S.J."/>
            <person name="Bucher G."/>
            <person name="Friedrich M."/>
            <person name="Grimmelikhuijzen C.J."/>
            <person name="Klingler M."/>
            <person name="Lorenzen M."/>
            <person name="Richards S."/>
            <person name="Roth S."/>
            <person name="Schroder R."/>
            <person name="Tautz D."/>
            <person name="Zdobnov E.M."/>
            <person name="Muzny D."/>
            <person name="Gibbs R.A."/>
            <person name="Weinstock G.M."/>
            <person name="Attaway T."/>
            <person name="Bell S."/>
            <person name="Buhay C.J."/>
            <person name="Chandrabose M.N."/>
            <person name="Chavez D."/>
            <person name="Clerk-Blankenburg K.P."/>
            <person name="Cree A."/>
            <person name="Dao M."/>
            <person name="Davis C."/>
            <person name="Chacko J."/>
            <person name="Dinh H."/>
            <person name="Dugan-Rocha S."/>
            <person name="Fowler G."/>
            <person name="Garner T.T."/>
            <person name="Garnes J."/>
            <person name="Gnirke A."/>
            <person name="Hawes A."/>
            <person name="Hernandez J."/>
            <person name="Hines S."/>
            <person name="Holder M."/>
            <person name="Hume J."/>
            <person name="Jhangiani S.N."/>
            <person name="Joshi V."/>
            <person name="Khan Z.M."/>
            <person name="Jackson L."/>
            <person name="Kovar C."/>
            <person name="Kowis A."/>
            <person name="Lee S."/>
            <person name="Lewis L.R."/>
            <person name="Margolis J."/>
            <person name="Morgan M."/>
            <person name="Nazareth L.V."/>
            <person name="Nguyen N."/>
            <person name="Okwuonu G."/>
            <person name="Parker D."/>
            <person name="Richards S."/>
            <person name="Ruiz S.J."/>
            <person name="Santibanez J."/>
            <person name="Savard J."/>
            <person name="Scherer S.E."/>
            <person name="Schneider B."/>
            <person name="Sodergren E."/>
            <person name="Tautz D."/>
            <person name="Vattahil S."/>
            <person name="Villasana D."/>
            <person name="White C.S."/>
            <person name="Wright R."/>
            <person name="Park Y."/>
            <person name="Beeman R.W."/>
            <person name="Lord J."/>
            <person name="Oppert B."/>
            <person name="Lorenzen M."/>
            <person name="Brown S."/>
            <person name="Wang L."/>
            <person name="Savard J."/>
            <person name="Tautz D."/>
            <person name="Richards S."/>
            <person name="Weinstock G."/>
            <person name="Gibbs R.A."/>
            <person name="Liu Y."/>
            <person name="Worley K."/>
            <person name="Weinstock G."/>
            <person name="Elsik C.G."/>
            <person name="Reese J.T."/>
            <person name="Elhaik E."/>
            <person name="Landan G."/>
            <person name="Graur D."/>
            <person name="Arensburger P."/>
            <person name="Atkinson P."/>
            <person name="Beeman R.W."/>
            <person name="Beidler J."/>
            <person name="Brown S.J."/>
            <person name="Demuth J.P."/>
            <person name="Drury D.W."/>
            <person name="Du Y.Z."/>
            <person name="Fujiwara H."/>
            <person name="Lorenzen M."/>
            <person name="Maselli V."/>
            <person name="Osanai M."/>
            <person name="Park Y."/>
            <person name="Robertson H.M."/>
            <person name="Tu Z."/>
            <person name="Wang J.J."/>
            <person name="Wang S."/>
            <person name="Richards S."/>
            <person name="Song H."/>
            <person name="Zhang L."/>
            <person name="Sodergren E."/>
            <person name="Werner D."/>
            <person name="Stanke M."/>
            <person name="Morgenstern B."/>
            <person name="Solovyev V."/>
            <person name="Kosarev P."/>
            <person name="Brown G."/>
            <person name="Chen H.C."/>
            <person name="Ermolaeva O."/>
            <person name="Hlavina W."/>
            <person name="Kapustin Y."/>
            <person name="Kiryutin B."/>
            <person name="Kitts P."/>
            <person name="Maglott D."/>
            <person name="Pruitt K."/>
            <person name="Sapojnikov V."/>
            <person name="Souvorov A."/>
            <person name="Mackey A.J."/>
            <person name="Waterhouse R.M."/>
            <person name="Wyder S."/>
            <person name="Zdobnov E.M."/>
            <person name="Zdobnov E.M."/>
            <person name="Wyder S."/>
            <person name="Kriventseva E.V."/>
            <person name="Kadowaki T."/>
            <person name="Bork P."/>
            <person name="Aranda M."/>
            <person name="Bao R."/>
            <person name="Beermann A."/>
            <person name="Berns N."/>
            <person name="Bolognesi R."/>
            <person name="Bonneton F."/>
            <person name="Bopp D."/>
            <person name="Brown S.J."/>
            <person name="Bucher G."/>
            <person name="Butts T."/>
            <person name="Chaumot A."/>
            <person name="Denell R.E."/>
            <person name="Ferrier D.E."/>
            <person name="Friedrich M."/>
            <person name="Gordon C.M."/>
            <person name="Jindra M."/>
            <person name="Klingler M."/>
            <person name="Lan Q."/>
            <person name="Lattorff H.M."/>
            <person name="Laudet V."/>
            <person name="von Levetsow C."/>
            <person name="Liu Z."/>
            <person name="Lutz R."/>
            <person name="Lynch J.A."/>
            <person name="da Fonseca R.N."/>
            <person name="Posnien N."/>
            <person name="Reuter R."/>
            <person name="Roth S."/>
            <person name="Savard J."/>
            <person name="Schinko J.B."/>
            <person name="Schmitt C."/>
            <person name="Schoppmeier M."/>
            <person name="Schroder R."/>
            <person name="Shippy T.D."/>
            <person name="Simonnet F."/>
            <person name="Marques-Souza H."/>
            <person name="Tautz D."/>
            <person name="Tomoyasu Y."/>
            <person name="Trauner J."/>
            <person name="Van der Zee M."/>
            <person name="Vervoort M."/>
            <person name="Wittkopp N."/>
            <person name="Wimmer E.A."/>
            <person name="Yang X."/>
            <person name="Jones A.K."/>
            <person name="Sattelle D.B."/>
            <person name="Ebert P.R."/>
            <person name="Nelson D."/>
            <person name="Scott J.G."/>
            <person name="Beeman R.W."/>
            <person name="Muthukrishnan S."/>
            <person name="Kramer K.J."/>
            <person name="Arakane Y."/>
            <person name="Beeman R.W."/>
            <person name="Zhu Q."/>
            <person name="Hogenkamp D."/>
            <person name="Dixit R."/>
            <person name="Oppert B."/>
            <person name="Jiang H."/>
            <person name="Zou Z."/>
            <person name="Marshall J."/>
            <person name="Elpidina E."/>
            <person name="Vinokurov K."/>
            <person name="Oppert C."/>
            <person name="Zou Z."/>
            <person name="Evans J."/>
            <person name="Lu Z."/>
            <person name="Zhao P."/>
            <person name="Sumathipala N."/>
            <person name="Altincicek B."/>
            <person name="Vilcinskas A."/>
            <person name="Williams M."/>
            <person name="Hultmark D."/>
            <person name="Hetru C."/>
            <person name="Jiang H."/>
            <person name="Grimmelikhuijzen C.J."/>
            <person name="Hauser F."/>
            <person name="Cazzamali G."/>
            <person name="Williamson M."/>
            <person name="Park Y."/>
            <person name="Li B."/>
            <person name="Tanaka Y."/>
            <person name="Predel R."/>
            <person name="Neupert S."/>
            <person name="Schachtner J."/>
            <person name="Verleyen P."/>
            <person name="Raible F."/>
            <person name="Bork P."/>
            <person name="Friedrich M."/>
            <person name="Walden K.K."/>
            <person name="Robertson H.M."/>
            <person name="Angeli S."/>
            <person name="Foret S."/>
            <person name="Bucher G."/>
            <person name="Schuetz S."/>
            <person name="Maleszka R."/>
            <person name="Wimmer E.A."/>
            <person name="Beeman R.W."/>
            <person name="Lorenzen M."/>
            <person name="Tomoyasu Y."/>
            <person name="Miller S.C."/>
            <person name="Grossmann D."/>
            <person name="Bucher G."/>
        </authorList>
    </citation>
    <scope>NUCLEOTIDE SEQUENCE [LARGE SCALE GENOMIC DNA]</scope>
    <source>
        <strain evidence="2 3">Georgia GA2</strain>
    </source>
</reference>
<name>D6W9L3_TRICA</name>
<feature type="signal peptide" evidence="1">
    <location>
        <begin position="1"/>
        <end position="25"/>
    </location>
</feature>
<accession>D6W9L3</accession>